<evidence type="ECO:0000313" key="4">
    <source>
        <dbReference type="EMBL" id="TPG09626.1"/>
    </source>
</evidence>
<evidence type="ECO:0000256" key="1">
    <source>
        <dbReference type="ARBA" id="ARBA00010928"/>
    </source>
</evidence>
<dbReference type="PANTHER" id="PTHR43708">
    <property type="entry name" value="CONSERVED EXPRESSED OXIDOREDUCTASE (EUROFUNG)"/>
    <property type="match status" value="1"/>
</dbReference>
<evidence type="ECO:0000256" key="2">
    <source>
        <dbReference type="ARBA" id="ARBA00023002"/>
    </source>
</evidence>
<dbReference type="Gene3D" id="3.30.360.10">
    <property type="entry name" value="Dihydrodipicolinate Reductase, domain 2"/>
    <property type="match status" value="1"/>
</dbReference>
<dbReference type="Gene3D" id="3.40.50.720">
    <property type="entry name" value="NAD(P)-binding Rossmann-like Domain"/>
    <property type="match status" value="1"/>
</dbReference>
<dbReference type="InterPro" id="IPR036291">
    <property type="entry name" value="NAD(P)-bd_dom_sf"/>
</dbReference>
<comment type="similarity">
    <text evidence="1">Belongs to the Gfo/Idh/MocA family.</text>
</comment>
<feature type="domain" description="Gfo/Idh/MocA-like oxidoreductase N-terminal" evidence="3">
    <location>
        <begin position="80"/>
        <end position="201"/>
    </location>
</feature>
<dbReference type="InterPro" id="IPR051317">
    <property type="entry name" value="Gfo/Idh/MocA_oxidoreduct"/>
</dbReference>
<evidence type="ECO:0000259" key="3">
    <source>
        <dbReference type="Pfam" id="PF01408"/>
    </source>
</evidence>
<proteinExistence type="inferred from homology"/>
<sequence length="426" mass="46506">MRSGRCGSALVHRSFRGTRNPVAVDNCLCRGGDRTADDHGGIPAVDHRRASGALRHRPASNRFFRQFVACASDGSGRVTLRVAAIGLGWVAQHRHLPVMDRSGRFDVVGVVDRHPGVARDVAKTRRYRYHGCTDTLADIAWLDEVDAVTISTAPMAHHGLAVQALALGKHVLTEKPFTMTSAEGAELIARAQEADRRLAVVHNFQFARSTKALFADLADGRLGDITGIDAVQFGNPDRRLPEWCEELPFGLFYDESPHLLYLLRAVVGDIALARAFKVASTRGLRTPARVEAWFRGGPNNCPVRLACNFESPVSEWYLMVGGSRGYGIVDIFRDIYVRLPNDGLHDTGKVLRTSAIATAQHWLQHVTSGIPHLSGRLNYGNGELFDRFARAVAGDVEAMAPISAQAAHAILTLQHAIIDGAEDLYA</sequence>
<dbReference type="Proteomes" id="UP000318413">
    <property type="component" value="Unassembled WGS sequence"/>
</dbReference>
<dbReference type="AlphaFoldDB" id="A0A502CCW5"/>
<dbReference type="EMBL" id="RCZK01000014">
    <property type="protein sequence ID" value="TPG09626.1"/>
    <property type="molecule type" value="Genomic_DNA"/>
</dbReference>
<keyword evidence="5" id="KW-1185">Reference proteome</keyword>
<keyword evidence="2" id="KW-0560">Oxidoreductase</keyword>
<organism evidence="4 5">
    <name type="scientific">Sphingomonas oligophenolica</name>
    <dbReference type="NCBI Taxonomy" id="301154"/>
    <lineage>
        <taxon>Bacteria</taxon>
        <taxon>Pseudomonadati</taxon>
        <taxon>Pseudomonadota</taxon>
        <taxon>Alphaproteobacteria</taxon>
        <taxon>Sphingomonadales</taxon>
        <taxon>Sphingomonadaceae</taxon>
        <taxon>Sphingomonas</taxon>
    </lineage>
</organism>
<name>A0A502CCW5_9SPHN</name>
<evidence type="ECO:0000313" key="5">
    <source>
        <dbReference type="Proteomes" id="UP000318413"/>
    </source>
</evidence>
<dbReference type="SUPFAM" id="SSF51735">
    <property type="entry name" value="NAD(P)-binding Rossmann-fold domains"/>
    <property type="match status" value="1"/>
</dbReference>
<dbReference type="OrthoDB" id="9792935at2"/>
<dbReference type="PANTHER" id="PTHR43708:SF5">
    <property type="entry name" value="CONSERVED EXPRESSED OXIDOREDUCTASE (EUROFUNG)-RELATED"/>
    <property type="match status" value="1"/>
</dbReference>
<dbReference type="SUPFAM" id="SSF55347">
    <property type="entry name" value="Glyceraldehyde-3-phosphate dehydrogenase-like, C-terminal domain"/>
    <property type="match status" value="1"/>
</dbReference>
<dbReference type="Pfam" id="PF01408">
    <property type="entry name" value="GFO_IDH_MocA"/>
    <property type="match status" value="1"/>
</dbReference>
<gene>
    <name evidence="4" type="ORF">EAH84_13620</name>
</gene>
<comment type="caution">
    <text evidence="4">The sequence shown here is derived from an EMBL/GenBank/DDBJ whole genome shotgun (WGS) entry which is preliminary data.</text>
</comment>
<accession>A0A502CCW5</accession>
<reference evidence="4 5" key="1">
    <citation type="journal article" date="2019" name="Environ. Microbiol.">
        <title>Species interactions and distinct microbial communities in high Arctic permafrost affected cryosols are associated with the CH4 and CO2 gas fluxes.</title>
        <authorList>
            <person name="Altshuler I."/>
            <person name="Hamel J."/>
            <person name="Turney S."/>
            <person name="Magnuson E."/>
            <person name="Levesque R."/>
            <person name="Greer C."/>
            <person name="Whyte L.G."/>
        </authorList>
    </citation>
    <scope>NUCLEOTIDE SEQUENCE [LARGE SCALE GENOMIC DNA]</scope>
    <source>
        <strain evidence="4 5">S5.1</strain>
    </source>
</reference>
<dbReference type="GO" id="GO:0000166">
    <property type="term" value="F:nucleotide binding"/>
    <property type="evidence" value="ECO:0007669"/>
    <property type="project" value="InterPro"/>
</dbReference>
<protein>
    <submittedName>
        <fullName evidence="4">Gfo/Idh/MocA family oxidoreductase</fullName>
    </submittedName>
</protein>
<dbReference type="InterPro" id="IPR000683">
    <property type="entry name" value="Gfo/Idh/MocA-like_OxRdtase_N"/>
</dbReference>
<dbReference type="GO" id="GO:0016491">
    <property type="term" value="F:oxidoreductase activity"/>
    <property type="evidence" value="ECO:0007669"/>
    <property type="project" value="UniProtKB-KW"/>
</dbReference>